<dbReference type="OrthoDB" id="558786at2"/>
<gene>
    <name evidence="7" type="ORF">BWI75_01815</name>
</gene>
<keyword evidence="3 6" id="KW-0812">Transmembrane</keyword>
<protein>
    <recommendedName>
        <fullName evidence="9">Tic20 family protein</fullName>
    </recommendedName>
</protein>
<dbReference type="AlphaFoldDB" id="A0A6N8FP29"/>
<feature type="transmembrane region" description="Helical" evidence="6">
    <location>
        <begin position="91"/>
        <end position="113"/>
    </location>
</feature>
<feature type="transmembrane region" description="Helical" evidence="6">
    <location>
        <begin position="12"/>
        <end position="35"/>
    </location>
</feature>
<evidence type="ECO:0000256" key="2">
    <source>
        <dbReference type="ARBA" id="ARBA00009596"/>
    </source>
</evidence>
<keyword evidence="5 6" id="KW-0472">Membrane</keyword>
<dbReference type="InterPro" id="IPR005691">
    <property type="entry name" value="Tic20"/>
</dbReference>
<evidence type="ECO:0000256" key="4">
    <source>
        <dbReference type="ARBA" id="ARBA00022989"/>
    </source>
</evidence>
<dbReference type="RefSeq" id="WP_105220187.1">
    <property type="nucleotide sequence ID" value="NZ_CAWNSU010000057.1"/>
</dbReference>
<evidence type="ECO:0000313" key="8">
    <source>
        <dbReference type="Proteomes" id="UP000441797"/>
    </source>
</evidence>
<comment type="caution">
    <text evidence="7">The sequence shown here is derived from an EMBL/GenBank/DDBJ whole genome shotgun (WGS) entry which is preliminary data.</text>
</comment>
<comment type="subcellular location">
    <subcellularLocation>
        <location evidence="1">Membrane</location>
        <topology evidence="1">Multi-pass membrane protein</topology>
    </subcellularLocation>
</comment>
<evidence type="ECO:0000256" key="1">
    <source>
        <dbReference type="ARBA" id="ARBA00004141"/>
    </source>
</evidence>
<accession>A0A6N8FP29</accession>
<reference evidence="7 8" key="1">
    <citation type="journal article" date="2019" name="Front. Microbiol.">
        <title>Genomic Features for Desiccation Tolerance and Sugar Biosynthesis in the Extremophile Gloeocapsopsis sp. UTEX B3054.</title>
        <authorList>
            <person name="Urrejola C."/>
            <person name="Alcorta J."/>
            <person name="Salas L."/>
            <person name="Vasquez M."/>
            <person name="Polz M.F."/>
            <person name="Vicuna R."/>
            <person name="Diez B."/>
        </authorList>
    </citation>
    <scope>NUCLEOTIDE SEQUENCE [LARGE SCALE GENOMIC DNA]</scope>
    <source>
        <strain evidence="7 8">1H9</strain>
    </source>
</reference>
<dbReference type="Proteomes" id="UP000441797">
    <property type="component" value="Unassembled WGS sequence"/>
</dbReference>
<organism evidence="7 8">
    <name type="scientific">Gloeocapsopsis dulcis AAB1 = 1H9</name>
    <dbReference type="NCBI Taxonomy" id="1433147"/>
    <lineage>
        <taxon>Bacteria</taxon>
        <taxon>Bacillati</taxon>
        <taxon>Cyanobacteriota</taxon>
        <taxon>Cyanophyceae</taxon>
        <taxon>Oscillatoriophycideae</taxon>
        <taxon>Chroococcales</taxon>
        <taxon>Chroococcaceae</taxon>
        <taxon>Gloeocapsopsis</taxon>
        <taxon>Gloeocapsopsis dulcis</taxon>
    </lineage>
</organism>
<name>A0A6N8FP29_9CHRO</name>
<evidence type="ECO:0000256" key="5">
    <source>
        <dbReference type="ARBA" id="ARBA00023136"/>
    </source>
</evidence>
<dbReference type="PANTHER" id="PTHR33510">
    <property type="entry name" value="PROTEIN TIC 20-II, CHLOROPLASTIC"/>
    <property type="match status" value="1"/>
</dbReference>
<evidence type="ECO:0000256" key="6">
    <source>
        <dbReference type="SAM" id="Phobius"/>
    </source>
</evidence>
<keyword evidence="4 6" id="KW-1133">Transmembrane helix</keyword>
<evidence type="ECO:0000313" key="7">
    <source>
        <dbReference type="EMBL" id="MUL35128.1"/>
    </source>
</evidence>
<proteinExistence type="inferred from homology"/>
<keyword evidence="8" id="KW-1185">Reference proteome</keyword>
<feature type="transmembrane region" description="Helical" evidence="6">
    <location>
        <begin position="119"/>
        <end position="142"/>
    </location>
</feature>
<comment type="similarity">
    <text evidence="2">Belongs to the Tic20 family.</text>
</comment>
<evidence type="ECO:0008006" key="9">
    <source>
        <dbReference type="Google" id="ProtNLM"/>
    </source>
</evidence>
<evidence type="ECO:0000256" key="3">
    <source>
        <dbReference type="ARBA" id="ARBA00022692"/>
    </source>
</evidence>
<dbReference type="GO" id="GO:0016020">
    <property type="term" value="C:membrane"/>
    <property type="evidence" value="ECO:0007669"/>
    <property type="project" value="UniProtKB-SubCell"/>
</dbReference>
<dbReference type="EMBL" id="NAPY01000002">
    <property type="protein sequence ID" value="MUL35128.1"/>
    <property type="molecule type" value="Genomic_DNA"/>
</dbReference>
<dbReference type="PANTHER" id="PTHR33510:SF5">
    <property type="entry name" value="PROTEIN TIC 20-II, CHLOROPLASTIC"/>
    <property type="match status" value="1"/>
</dbReference>
<feature type="transmembrane region" description="Helical" evidence="6">
    <location>
        <begin position="55"/>
        <end position="79"/>
    </location>
</feature>
<dbReference type="Pfam" id="PF16166">
    <property type="entry name" value="TIC20"/>
    <property type="match status" value="1"/>
</dbReference>
<sequence>MAWRGSTSVWDRIFASLAYLLPLVDVVGLLLRVGLQNTIFGEFPALRVVLVPLLPLVQIYFGIPFIGLIVFFVLFLLVVRNERVSHFIRFNTMQAILITIALFLCSILVQILAPVPGTTFAVATIANTIFLGVFIAAAYAVVQSLLGRYAEIPALSDAVYMQVR</sequence>